<dbReference type="AlphaFoldDB" id="A0A7S1FAU1"/>
<gene>
    <name evidence="1" type="ORF">NSCI0253_LOCUS30636</name>
</gene>
<protein>
    <submittedName>
        <fullName evidence="1">Uncharacterized protein</fullName>
    </submittedName>
</protein>
<organism evidence="1">
    <name type="scientific">Noctiluca scintillans</name>
    <name type="common">Sea sparkle</name>
    <name type="synonym">Red tide dinoflagellate</name>
    <dbReference type="NCBI Taxonomy" id="2966"/>
    <lineage>
        <taxon>Eukaryota</taxon>
        <taxon>Sar</taxon>
        <taxon>Alveolata</taxon>
        <taxon>Dinophyceae</taxon>
        <taxon>Noctilucales</taxon>
        <taxon>Noctilucaceae</taxon>
        <taxon>Noctiluca</taxon>
    </lineage>
</organism>
<proteinExistence type="predicted"/>
<evidence type="ECO:0000313" key="1">
    <source>
        <dbReference type="EMBL" id="CAD8856284.1"/>
    </source>
</evidence>
<accession>A0A7S1FAU1</accession>
<name>A0A7S1FAU1_NOCSC</name>
<reference evidence="1" key="1">
    <citation type="submission" date="2021-01" db="EMBL/GenBank/DDBJ databases">
        <authorList>
            <person name="Corre E."/>
            <person name="Pelletier E."/>
            <person name="Niang G."/>
            <person name="Scheremetjew M."/>
            <person name="Finn R."/>
            <person name="Kale V."/>
            <person name="Holt S."/>
            <person name="Cochrane G."/>
            <person name="Meng A."/>
            <person name="Brown T."/>
            <person name="Cohen L."/>
        </authorList>
    </citation>
    <scope>NUCLEOTIDE SEQUENCE</scope>
</reference>
<sequence length="130" mass="14858">MQYGLSDHNVAKRRWYNFPKIQMDVVLQFMQFDSDTALPGRMTCHTTCVDPTVIPDALERQSIECSVFQFFLDFVPNICPALPSDAVAKEVAFHAERGAWDLSLVRELSKWTRNDVYSEVPVGPMFVNLV</sequence>
<dbReference type="EMBL" id="HBFQ01043261">
    <property type="protein sequence ID" value="CAD8856284.1"/>
    <property type="molecule type" value="Transcribed_RNA"/>
</dbReference>